<evidence type="ECO:0000313" key="1">
    <source>
        <dbReference type="EMBL" id="MBM3331615.1"/>
    </source>
</evidence>
<comment type="caution">
    <text evidence="1">The sequence shown here is derived from an EMBL/GenBank/DDBJ whole genome shotgun (WGS) entry which is preliminary data.</text>
</comment>
<dbReference type="AlphaFoldDB" id="A0A937XIC5"/>
<evidence type="ECO:0000313" key="2">
    <source>
        <dbReference type="Proteomes" id="UP000779900"/>
    </source>
</evidence>
<name>A0A937XIC5_UNCW3</name>
<organism evidence="1 2">
    <name type="scientific">candidate division WOR-3 bacterium</name>
    <dbReference type="NCBI Taxonomy" id="2052148"/>
    <lineage>
        <taxon>Bacteria</taxon>
        <taxon>Bacteria division WOR-3</taxon>
    </lineage>
</organism>
<reference evidence="1" key="1">
    <citation type="submission" date="2019-03" db="EMBL/GenBank/DDBJ databases">
        <title>Lake Tanganyika Metagenome-Assembled Genomes (MAGs).</title>
        <authorList>
            <person name="Tran P."/>
        </authorList>
    </citation>
    <scope>NUCLEOTIDE SEQUENCE</scope>
    <source>
        <strain evidence="1">K_DeepCast_150m_m2_040</strain>
    </source>
</reference>
<sequence>MLYQYKRDLSKVIDGDRIFYGEGRGETGVCLHIPLRNHVAGGAPNEDHALMVELCNNLIRYLLYKRPVKGPEAWDYDGEKAGELYTVCGDNPTTSGIVIVDKNYDGGMKLQVVLDKTFGANEMSIRWKNGMVGDEFLLKDYLEYLKQALATGELASEQD</sequence>
<accession>A0A937XIC5</accession>
<dbReference type="EMBL" id="VGIR01000037">
    <property type="protein sequence ID" value="MBM3331615.1"/>
    <property type="molecule type" value="Genomic_DNA"/>
</dbReference>
<dbReference type="Proteomes" id="UP000779900">
    <property type="component" value="Unassembled WGS sequence"/>
</dbReference>
<proteinExistence type="predicted"/>
<gene>
    <name evidence="1" type="ORF">FJY68_07150</name>
</gene>
<protein>
    <submittedName>
        <fullName evidence="1">Uncharacterized protein</fullName>
    </submittedName>
</protein>